<evidence type="ECO:0000313" key="2">
    <source>
        <dbReference type="Proteomes" id="UP000236161"/>
    </source>
</evidence>
<evidence type="ECO:0000313" key="1">
    <source>
        <dbReference type="EMBL" id="PKA64063.1"/>
    </source>
</evidence>
<reference evidence="1 2" key="1">
    <citation type="journal article" date="2017" name="Nature">
        <title>The Apostasia genome and the evolution of orchids.</title>
        <authorList>
            <person name="Zhang G.Q."/>
            <person name="Liu K.W."/>
            <person name="Li Z."/>
            <person name="Lohaus R."/>
            <person name="Hsiao Y.Y."/>
            <person name="Niu S.C."/>
            <person name="Wang J.Y."/>
            <person name="Lin Y.C."/>
            <person name="Xu Q."/>
            <person name="Chen L.J."/>
            <person name="Yoshida K."/>
            <person name="Fujiwara S."/>
            <person name="Wang Z.W."/>
            <person name="Zhang Y.Q."/>
            <person name="Mitsuda N."/>
            <person name="Wang M."/>
            <person name="Liu G.H."/>
            <person name="Pecoraro L."/>
            <person name="Huang H.X."/>
            <person name="Xiao X.J."/>
            <person name="Lin M."/>
            <person name="Wu X.Y."/>
            <person name="Wu W.L."/>
            <person name="Chen Y.Y."/>
            <person name="Chang S.B."/>
            <person name="Sakamoto S."/>
            <person name="Ohme-Takagi M."/>
            <person name="Yagi M."/>
            <person name="Zeng S.J."/>
            <person name="Shen C.Y."/>
            <person name="Yeh C.M."/>
            <person name="Luo Y.B."/>
            <person name="Tsai W.C."/>
            <person name="Van de Peer Y."/>
            <person name="Liu Z.J."/>
        </authorList>
    </citation>
    <scope>NUCLEOTIDE SEQUENCE [LARGE SCALE GENOMIC DNA]</scope>
    <source>
        <strain evidence="2">cv. Shenzhen</strain>
        <tissue evidence="1">Stem</tissue>
    </source>
</reference>
<accession>A0A2I0B8E1</accession>
<dbReference type="EMBL" id="KZ451906">
    <property type="protein sequence ID" value="PKA64063.1"/>
    <property type="molecule type" value="Genomic_DNA"/>
</dbReference>
<dbReference type="AlphaFoldDB" id="A0A2I0B8E1"/>
<protein>
    <submittedName>
        <fullName evidence="1">Uncharacterized protein</fullName>
    </submittedName>
</protein>
<name>A0A2I0B8E1_9ASPA</name>
<keyword evidence="2" id="KW-1185">Reference proteome</keyword>
<gene>
    <name evidence="1" type="ORF">AXF42_Ash005075</name>
</gene>
<sequence>MRAREMPRVLSPGICTTFAGVTFEPSWFAVSPGLPRPAKKKSSSVTRLGFLHTKPFTKTARTICDAEVLELAVVGGQYWSGDGEGEEGKNKGKRSH</sequence>
<dbReference type="OrthoDB" id="10595203at2759"/>
<dbReference type="Proteomes" id="UP000236161">
    <property type="component" value="Unassembled WGS sequence"/>
</dbReference>
<organism evidence="1 2">
    <name type="scientific">Apostasia shenzhenica</name>
    <dbReference type="NCBI Taxonomy" id="1088818"/>
    <lineage>
        <taxon>Eukaryota</taxon>
        <taxon>Viridiplantae</taxon>
        <taxon>Streptophyta</taxon>
        <taxon>Embryophyta</taxon>
        <taxon>Tracheophyta</taxon>
        <taxon>Spermatophyta</taxon>
        <taxon>Magnoliopsida</taxon>
        <taxon>Liliopsida</taxon>
        <taxon>Asparagales</taxon>
        <taxon>Orchidaceae</taxon>
        <taxon>Apostasioideae</taxon>
        <taxon>Apostasia</taxon>
    </lineage>
</organism>
<proteinExistence type="predicted"/>